<evidence type="ECO:0000313" key="1">
    <source>
        <dbReference type="EMBL" id="MBK1643156.1"/>
    </source>
</evidence>
<keyword evidence="2" id="KW-1185">Reference proteome</keyword>
<accession>A0A9X0WEA9</accession>
<comment type="caution">
    <text evidence="1">The sequence shown here is derived from an EMBL/GenBank/DDBJ whole genome shotgun (WGS) entry which is preliminary data.</text>
</comment>
<organism evidence="1 2">
    <name type="scientific">Thiocapsa imhoffii</name>
    <dbReference type="NCBI Taxonomy" id="382777"/>
    <lineage>
        <taxon>Bacteria</taxon>
        <taxon>Pseudomonadati</taxon>
        <taxon>Pseudomonadota</taxon>
        <taxon>Gammaproteobacteria</taxon>
        <taxon>Chromatiales</taxon>
        <taxon>Chromatiaceae</taxon>
        <taxon>Thiocapsa</taxon>
    </lineage>
</organism>
<dbReference type="AlphaFoldDB" id="A0A9X0WEA9"/>
<proteinExistence type="predicted"/>
<name>A0A9X0WEA9_9GAMM</name>
<dbReference type="Proteomes" id="UP001138802">
    <property type="component" value="Unassembled WGS sequence"/>
</dbReference>
<protein>
    <submittedName>
        <fullName evidence="1">Uncharacterized protein</fullName>
    </submittedName>
</protein>
<reference evidence="1 2" key="1">
    <citation type="journal article" date="2020" name="Microorganisms">
        <title>Osmotic Adaptation and Compatible Solute Biosynthesis of Phototrophic Bacteria as Revealed from Genome Analyses.</title>
        <authorList>
            <person name="Imhoff J.F."/>
            <person name="Rahn T."/>
            <person name="Kunzel S."/>
            <person name="Keller A."/>
            <person name="Neulinger S.C."/>
        </authorList>
    </citation>
    <scope>NUCLEOTIDE SEQUENCE [LARGE SCALE GENOMIC DNA]</scope>
    <source>
        <strain evidence="1 2">DSM 21303</strain>
    </source>
</reference>
<gene>
    <name evidence="1" type="ORF">CKO25_00495</name>
</gene>
<dbReference type="EMBL" id="NRSD01000001">
    <property type="protein sequence ID" value="MBK1643156.1"/>
    <property type="molecule type" value="Genomic_DNA"/>
</dbReference>
<sequence>MWSFAGSDRLRYLLGNEREASGGSQCVGAGLGFGMNRMKAQAAERHDLPSFANQGRREIAGLTAPVDEMVISAVAQTKHHPSNVFRV</sequence>
<evidence type="ECO:0000313" key="2">
    <source>
        <dbReference type="Proteomes" id="UP001138802"/>
    </source>
</evidence>